<gene>
    <name evidence="2" type="ORF">LP092_07125</name>
    <name evidence="3" type="ORF">LP129_07430</name>
    <name evidence="1" type="ORF">NCTC9426_02553</name>
</gene>
<evidence type="ECO:0000313" key="6">
    <source>
        <dbReference type="Proteomes" id="UP001163632"/>
    </source>
</evidence>
<evidence type="ECO:0000313" key="1">
    <source>
        <dbReference type="EMBL" id="STY93819.1"/>
    </source>
</evidence>
<dbReference type="Proteomes" id="UP001163632">
    <property type="component" value="Chromosome"/>
</dbReference>
<keyword evidence="6" id="KW-1185">Reference proteome</keyword>
<organism evidence="1 4">
    <name type="scientific">Moraxella bovis</name>
    <dbReference type="NCBI Taxonomy" id="476"/>
    <lineage>
        <taxon>Bacteria</taxon>
        <taxon>Pseudomonadati</taxon>
        <taxon>Pseudomonadota</taxon>
        <taxon>Gammaproteobacteria</taxon>
        <taxon>Moraxellales</taxon>
        <taxon>Moraxellaceae</taxon>
        <taxon>Moraxella</taxon>
    </lineage>
</organism>
<dbReference type="GeneID" id="77188630"/>
<reference evidence="2 5" key="2">
    <citation type="journal article" date="2022" name="BMC Microbiol.">
        <title>Whole genome sequencing of Moraxella bovis strains from North America reveals two genotypes with different genetic determinants.</title>
        <authorList>
            <person name="Wynn E.L."/>
            <person name="Hille M.M."/>
            <person name="Loy J.D."/>
            <person name="Schuller G."/>
            <person name="Kuhn K.L."/>
            <person name="Dickey A.M."/>
            <person name="Bono J.L."/>
            <person name="Clawson M.L."/>
        </authorList>
    </citation>
    <scope>NUCLEOTIDE SEQUENCE</scope>
    <source>
        <strain evidence="2">SAM102599</strain>
        <strain evidence="3 5">SAM57978</strain>
    </source>
</reference>
<dbReference type="AlphaFoldDB" id="A0A2Z4R7J6"/>
<dbReference type="EMBL" id="UGPZ01000003">
    <property type="protein sequence ID" value="STY93819.1"/>
    <property type="molecule type" value="Genomic_DNA"/>
</dbReference>
<evidence type="ECO:0000313" key="3">
    <source>
        <dbReference type="EMBL" id="UZA50388.1"/>
    </source>
</evidence>
<reference evidence="1 4" key="1">
    <citation type="submission" date="2018-06" db="EMBL/GenBank/DDBJ databases">
        <authorList>
            <consortium name="Pathogen Informatics"/>
            <person name="Doyle S."/>
        </authorList>
    </citation>
    <scope>NUCLEOTIDE SEQUENCE [LARGE SCALE GENOMIC DNA]</scope>
    <source>
        <strain evidence="1 4">NCTC9426</strain>
    </source>
</reference>
<dbReference type="Gene3D" id="1.10.238.160">
    <property type="match status" value="1"/>
</dbReference>
<accession>A0A2Z4R7J6</accession>
<evidence type="ECO:0000313" key="4">
    <source>
        <dbReference type="Proteomes" id="UP000254133"/>
    </source>
</evidence>
<name>A0A2Z4R7J6_MORBO</name>
<dbReference type="Proteomes" id="UP000254133">
    <property type="component" value="Unassembled WGS sequence"/>
</dbReference>
<protein>
    <submittedName>
        <fullName evidence="2">AlpA family phage regulatory protein</fullName>
    </submittedName>
    <submittedName>
        <fullName evidence="1">Predicted transcriptional regulator</fullName>
    </submittedName>
</protein>
<dbReference type="EMBL" id="CP087830">
    <property type="protein sequence ID" value="UZA04488.1"/>
    <property type="molecule type" value="Genomic_DNA"/>
</dbReference>
<dbReference type="Proteomes" id="UP001163283">
    <property type="component" value="Chromosome"/>
</dbReference>
<dbReference type="KEGG" id="mboi:DQF64_07280"/>
<dbReference type="EMBL" id="CP087781">
    <property type="protein sequence ID" value="UZA50388.1"/>
    <property type="molecule type" value="Genomic_DNA"/>
</dbReference>
<dbReference type="InterPro" id="IPR010260">
    <property type="entry name" value="AlpA"/>
</dbReference>
<dbReference type="Pfam" id="PF05930">
    <property type="entry name" value="Phage_AlpA"/>
    <property type="match status" value="1"/>
</dbReference>
<dbReference type="RefSeq" id="WP_112742247.1">
    <property type="nucleotide sequence ID" value="NZ_CP030241.1"/>
</dbReference>
<sequence>MNERLITIKEVEKIIGFKKDFIYRNIKKNKFPKQVNLDRSARWRLSEVQKWVEKQTESDSAT</sequence>
<proteinExistence type="predicted"/>
<evidence type="ECO:0000313" key="2">
    <source>
        <dbReference type="EMBL" id="UZA04488.1"/>
    </source>
</evidence>
<evidence type="ECO:0000313" key="5">
    <source>
        <dbReference type="Proteomes" id="UP001163283"/>
    </source>
</evidence>